<dbReference type="OrthoDB" id="9804336at2"/>
<evidence type="ECO:0000256" key="3">
    <source>
        <dbReference type="ARBA" id="ARBA00008480"/>
    </source>
</evidence>
<dbReference type="EMBL" id="CP011114">
    <property type="protein sequence ID" value="AKG37499.1"/>
    <property type="molecule type" value="Genomic_DNA"/>
</dbReference>
<keyword evidence="5 8" id="KW-0479">Metal-binding</keyword>
<feature type="binding site" evidence="8">
    <location>
        <begin position="101"/>
        <end position="107"/>
    </location>
    <ligand>
        <name>4-CDP-2-C-methyl-D-erythritol 2-phosphate</name>
        <dbReference type="ChEBI" id="CHEBI:57919"/>
    </ligand>
</feature>
<evidence type="ECO:0000256" key="8">
    <source>
        <dbReference type="HAMAP-Rule" id="MF_00107"/>
    </source>
</evidence>
<dbReference type="Proteomes" id="UP000034189">
    <property type="component" value="Chromosome"/>
</dbReference>
<dbReference type="EC" id="4.6.1.12" evidence="4 8"/>
<keyword evidence="7 8" id="KW-0456">Lyase</keyword>
<feature type="binding site" evidence="8">
    <location>
        <begin position="133"/>
        <end position="136"/>
    </location>
    <ligand>
        <name>4-CDP-2-C-methyl-D-erythritol 2-phosphate</name>
        <dbReference type="ChEBI" id="CHEBI:57919"/>
    </ligand>
</feature>
<reference evidence="11 12" key="2">
    <citation type="journal article" date="2016" name="Genome Announc.">
        <title>Genome Sequence of a Gram-Positive Diazotroph, Paenibacillus durus Type Strain ATCC 35681.</title>
        <authorList>
            <person name="Halim M.A."/>
            <person name="Rahman A.Y."/>
            <person name="Sim K.S."/>
            <person name="Yam H.C."/>
            <person name="Rahim A.A."/>
            <person name="Ghazali A.H."/>
            <person name="Najimudin N."/>
        </authorList>
    </citation>
    <scope>NUCLEOTIDE SEQUENCE [LARGE SCALE GENOMIC DNA]</scope>
    <source>
        <strain evidence="11 12">ATCC 35681</strain>
    </source>
</reference>
<dbReference type="Gene3D" id="3.30.1330.50">
    <property type="entry name" value="2-C-methyl-D-erythritol 2,4-cyclodiphosphate synthase"/>
    <property type="match status" value="1"/>
</dbReference>
<dbReference type="UniPathway" id="UPA00056">
    <property type="reaction ID" value="UER00095"/>
</dbReference>
<evidence type="ECO:0000256" key="4">
    <source>
        <dbReference type="ARBA" id="ARBA00012579"/>
    </source>
</evidence>
<name>A0A0F7FEQ7_PAEDU</name>
<dbReference type="NCBIfam" id="TIGR00151">
    <property type="entry name" value="ispF"/>
    <property type="match status" value="1"/>
</dbReference>
<dbReference type="InterPro" id="IPR020555">
    <property type="entry name" value="MECDP_synthase_CS"/>
</dbReference>
<dbReference type="InterPro" id="IPR003526">
    <property type="entry name" value="MECDP_synthase"/>
</dbReference>
<comment type="similarity">
    <text evidence="3 8 9">Belongs to the IspF family.</text>
</comment>
<feature type="binding site" evidence="8">
    <location>
        <position position="43"/>
    </location>
    <ligand>
        <name>a divalent metal cation</name>
        <dbReference type="ChEBI" id="CHEBI:60240"/>
    </ligand>
</feature>
<dbReference type="PROSITE" id="PS01350">
    <property type="entry name" value="ISPF"/>
    <property type="match status" value="1"/>
</dbReference>
<evidence type="ECO:0000256" key="2">
    <source>
        <dbReference type="ARBA" id="ARBA00004709"/>
    </source>
</evidence>
<dbReference type="GO" id="GO:0019288">
    <property type="term" value="P:isopentenyl diphosphate biosynthetic process, methylerythritol 4-phosphate pathway"/>
    <property type="evidence" value="ECO:0007669"/>
    <property type="project" value="UniProtKB-UniRule"/>
</dbReference>
<dbReference type="InterPro" id="IPR036571">
    <property type="entry name" value="MECDP_synthase_sf"/>
</dbReference>
<feature type="binding site" evidence="8">
    <location>
        <begin position="62"/>
        <end position="66"/>
    </location>
    <ligand>
        <name>4-CDP-2-C-methyl-D-erythritol 2-phosphate</name>
        <dbReference type="ChEBI" id="CHEBI:57919"/>
    </ligand>
</feature>
<comment type="function">
    <text evidence="8">Involved in the biosynthesis of isopentenyl diphosphate (IPP) and dimethylallyl diphosphate (DMAPP), two major building blocks of isoprenoid compounds. Catalyzes the conversion of 4-diphosphocytidyl-2-C-methyl-D-erythritol 2-phosphate (CDP-ME2P) to 2-C-methyl-D-erythritol 2,4-cyclodiphosphate (ME-CPP) with a corresponding release of cytidine 5-monophosphate (CMP).</text>
</comment>
<feature type="binding site" evidence="8">
    <location>
        <position position="9"/>
    </location>
    <ligand>
        <name>a divalent metal cation</name>
        <dbReference type="ChEBI" id="CHEBI:60240"/>
    </ligand>
</feature>
<feature type="binding site" evidence="8">
    <location>
        <position position="11"/>
    </location>
    <ligand>
        <name>a divalent metal cation</name>
        <dbReference type="ChEBI" id="CHEBI:60240"/>
    </ligand>
</feature>
<comment type="pathway">
    <text evidence="2 8">Isoprenoid biosynthesis; isopentenyl diphosphate biosynthesis via DXP pathway; isopentenyl diphosphate from 1-deoxy-D-xylulose 5-phosphate: step 4/6.</text>
</comment>
<dbReference type="SUPFAM" id="SSF69765">
    <property type="entry name" value="IpsF-like"/>
    <property type="match status" value="1"/>
</dbReference>
<comment type="cofactor">
    <cofactor evidence="8">
        <name>a divalent metal cation</name>
        <dbReference type="ChEBI" id="CHEBI:60240"/>
    </cofactor>
    <text evidence="8">Binds 1 divalent metal cation per subunit.</text>
</comment>
<accession>A0A0F7FEQ7</accession>
<feature type="binding site" evidence="8">
    <location>
        <begin position="9"/>
        <end position="11"/>
    </location>
    <ligand>
        <name>4-CDP-2-C-methyl-D-erythritol 2-phosphate</name>
        <dbReference type="ChEBI" id="CHEBI:57919"/>
    </ligand>
</feature>
<evidence type="ECO:0000256" key="6">
    <source>
        <dbReference type="ARBA" id="ARBA00023229"/>
    </source>
</evidence>
<feature type="binding site" evidence="8">
    <location>
        <begin position="35"/>
        <end position="36"/>
    </location>
    <ligand>
        <name>4-CDP-2-C-methyl-D-erythritol 2-phosphate</name>
        <dbReference type="ChEBI" id="CHEBI:57919"/>
    </ligand>
</feature>
<organism evidence="11 12">
    <name type="scientific">Paenibacillus durus ATCC 35681</name>
    <dbReference type="NCBI Taxonomy" id="1333534"/>
    <lineage>
        <taxon>Bacteria</taxon>
        <taxon>Bacillati</taxon>
        <taxon>Bacillota</taxon>
        <taxon>Bacilli</taxon>
        <taxon>Bacillales</taxon>
        <taxon>Paenibacillaceae</taxon>
        <taxon>Paenibacillus</taxon>
    </lineage>
</organism>
<dbReference type="FunFam" id="3.30.1330.50:FF:000001">
    <property type="entry name" value="2-C-methyl-D-erythritol 2,4-cyclodiphosphate synthase"/>
    <property type="match status" value="1"/>
</dbReference>
<evidence type="ECO:0000256" key="7">
    <source>
        <dbReference type="ARBA" id="ARBA00023239"/>
    </source>
</evidence>
<evidence type="ECO:0000313" key="11">
    <source>
        <dbReference type="EMBL" id="AKG37499.1"/>
    </source>
</evidence>
<evidence type="ECO:0000313" key="12">
    <source>
        <dbReference type="Proteomes" id="UP000034189"/>
    </source>
</evidence>
<dbReference type="GO" id="GO:0008685">
    <property type="term" value="F:2-C-methyl-D-erythritol 2,4-cyclodiphosphate synthase activity"/>
    <property type="evidence" value="ECO:0007669"/>
    <property type="project" value="UniProtKB-UniRule"/>
</dbReference>
<comment type="catalytic activity">
    <reaction evidence="1 8 9">
        <text>4-CDP-2-C-methyl-D-erythritol 2-phosphate = 2-C-methyl-D-erythritol 2,4-cyclic diphosphate + CMP</text>
        <dbReference type="Rhea" id="RHEA:23864"/>
        <dbReference type="ChEBI" id="CHEBI:57919"/>
        <dbReference type="ChEBI" id="CHEBI:58483"/>
        <dbReference type="ChEBI" id="CHEBI:60377"/>
        <dbReference type="EC" id="4.6.1.12"/>
    </reaction>
</comment>
<dbReference type="HAMAP" id="MF_00107">
    <property type="entry name" value="IspF"/>
    <property type="match status" value="1"/>
</dbReference>
<feature type="binding site" evidence="8">
    <location>
        <begin position="57"/>
        <end position="59"/>
    </location>
    <ligand>
        <name>4-CDP-2-C-methyl-D-erythritol 2-phosphate</name>
        <dbReference type="ChEBI" id="CHEBI:57919"/>
    </ligand>
</feature>
<feature type="site" description="Transition state stabilizer" evidence="8">
    <location>
        <position position="35"/>
    </location>
</feature>
<reference evidence="11 12" key="1">
    <citation type="submission" date="2015-03" db="EMBL/GenBank/DDBJ databases">
        <authorList>
            <person name="Abdul Halim M."/>
        </authorList>
    </citation>
    <scope>NUCLEOTIDE SEQUENCE [LARGE SCALE GENOMIC DNA]</scope>
    <source>
        <strain evidence="11 12">ATCC 35681</strain>
    </source>
</reference>
<comment type="subunit">
    <text evidence="8">Homotrimer.</text>
</comment>
<dbReference type="CDD" id="cd00554">
    <property type="entry name" value="MECDP_synthase"/>
    <property type="match status" value="1"/>
</dbReference>
<keyword evidence="6 8" id="KW-0414">Isoprene biosynthesis</keyword>
<protein>
    <recommendedName>
        <fullName evidence="4 8">2-C-methyl-D-erythritol 2,4-cyclodiphosphate synthase</fullName>
        <shortName evidence="8">MECDP-synthase</shortName>
        <shortName evidence="8">MECPP-synthase</shortName>
        <shortName evidence="8">MECPS</shortName>
        <ecNumber evidence="4 8">4.6.1.12</ecNumber>
    </recommendedName>
</protein>
<proteinExistence type="inferred from homology"/>
<feature type="domain" description="2-C-methyl-D-erythritol 2,4-cyclodiphosphate synthase" evidence="10">
    <location>
        <begin position="3"/>
        <end position="155"/>
    </location>
</feature>
<sequence length="162" mass="17358">MIAVGQGFDVHQLVEGRPCIIGGVTIPYEKGLLGHSDADVLLHAISDAILGALGLGDIGRHFPDTDPAFKDADSLKLLEHVWELAKERGYRLGNIDSTIIAQKPKMAPYIPQMTEIIARALEAQPSQVNVKATTTEQLGFTGRGEGIAAQSIVCLLQNMLSS</sequence>
<dbReference type="PATRIC" id="fig|1333534.5.peg.5673"/>
<feature type="site" description="Transition state stabilizer" evidence="8">
    <location>
        <position position="134"/>
    </location>
</feature>
<dbReference type="Pfam" id="PF02542">
    <property type="entry name" value="YgbB"/>
    <property type="match status" value="1"/>
</dbReference>
<dbReference type="AlphaFoldDB" id="A0A0F7FEQ7"/>
<gene>
    <name evidence="8" type="primary">ispF</name>
    <name evidence="11" type="ORF">VK70_26080</name>
</gene>
<dbReference type="PANTHER" id="PTHR43181:SF1">
    <property type="entry name" value="2-C-METHYL-D-ERYTHRITOL 2,4-CYCLODIPHOSPHATE SYNTHASE, CHLOROPLASTIC"/>
    <property type="match status" value="1"/>
</dbReference>
<dbReference type="GO" id="GO:0016114">
    <property type="term" value="P:terpenoid biosynthetic process"/>
    <property type="evidence" value="ECO:0007669"/>
    <property type="project" value="InterPro"/>
</dbReference>
<evidence type="ECO:0000256" key="1">
    <source>
        <dbReference type="ARBA" id="ARBA00000200"/>
    </source>
</evidence>
<dbReference type="RefSeq" id="WP_025695488.1">
    <property type="nucleotide sequence ID" value="NZ_ASQQ01000320.1"/>
</dbReference>
<feature type="binding site" evidence="8">
    <location>
        <position position="140"/>
    </location>
    <ligand>
        <name>4-CDP-2-C-methyl-D-erythritol 2-phosphate</name>
        <dbReference type="ChEBI" id="CHEBI:57919"/>
    </ligand>
</feature>
<evidence type="ECO:0000256" key="5">
    <source>
        <dbReference type="ARBA" id="ARBA00022723"/>
    </source>
</evidence>
<feature type="binding site" evidence="8">
    <location>
        <position position="143"/>
    </location>
    <ligand>
        <name>4-CDP-2-C-methyl-D-erythritol 2-phosphate</name>
        <dbReference type="ChEBI" id="CHEBI:57919"/>
    </ligand>
</feature>
<dbReference type="GO" id="GO:0046872">
    <property type="term" value="F:metal ion binding"/>
    <property type="evidence" value="ECO:0007669"/>
    <property type="project" value="UniProtKB-KW"/>
</dbReference>
<dbReference type="PANTHER" id="PTHR43181">
    <property type="entry name" value="2-C-METHYL-D-ERYTHRITOL 2,4-CYCLODIPHOSPHATE SYNTHASE, CHLOROPLASTIC"/>
    <property type="match status" value="1"/>
</dbReference>
<dbReference type="HOGENOM" id="CLU_084630_2_0_9"/>
<evidence type="ECO:0000259" key="10">
    <source>
        <dbReference type="Pfam" id="PF02542"/>
    </source>
</evidence>
<evidence type="ECO:0000256" key="9">
    <source>
        <dbReference type="RuleBase" id="RU004395"/>
    </source>
</evidence>